<dbReference type="GO" id="GO:0000139">
    <property type="term" value="C:Golgi membrane"/>
    <property type="evidence" value="ECO:0007669"/>
    <property type="project" value="TreeGrafter"/>
</dbReference>
<evidence type="ECO:0000256" key="1">
    <source>
        <dbReference type="ARBA" id="ARBA00022468"/>
    </source>
</evidence>
<dbReference type="InterPro" id="IPR001164">
    <property type="entry name" value="ArfGAP_dom"/>
</dbReference>
<dbReference type="STRING" id="174720.A0A0N5BSG2"/>
<dbReference type="InterPro" id="IPR038508">
    <property type="entry name" value="ArfGAP_dom_sf"/>
</dbReference>
<evidence type="ECO:0000313" key="9">
    <source>
        <dbReference type="WBParaSite" id="SPAL_0000880500.1"/>
    </source>
</evidence>
<evidence type="ECO:0000256" key="2">
    <source>
        <dbReference type="ARBA" id="ARBA00022723"/>
    </source>
</evidence>
<dbReference type="GO" id="GO:0005096">
    <property type="term" value="F:GTPase activator activity"/>
    <property type="evidence" value="ECO:0007669"/>
    <property type="project" value="UniProtKB-KW"/>
</dbReference>
<feature type="domain" description="Arf-GAP" evidence="7">
    <location>
        <begin position="7"/>
        <end position="124"/>
    </location>
</feature>
<keyword evidence="3 5" id="KW-0863">Zinc-finger</keyword>
<evidence type="ECO:0000259" key="7">
    <source>
        <dbReference type="PROSITE" id="PS50115"/>
    </source>
</evidence>
<evidence type="ECO:0000256" key="3">
    <source>
        <dbReference type="ARBA" id="ARBA00022771"/>
    </source>
</evidence>
<protein>
    <submittedName>
        <fullName evidence="9">Arf-GAP domain-containing protein</fullName>
    </submittedName>
</protein>
<dbReference type="GO" id="GO:0032012">
    <property type="term" value="P:regulation of ARF protein signal transduction"/>
    <property type="evidence" value="ECO:0007669"/>
    <property type="project" value="TreeGrafter"/>
</dbReference>
<keyword evidence="1" id="KW-0343">GTPase activation</keyword>
<dbReference type="FunFam" id="1.10.220.150:FF:000014">
    <property type="entry name" value="ADP-ribosylation factor GTPase-activating protein"/>
    <property type="match status" value="1"/>
</dbReference>
<dbReference type="WBParaSite" id="SPAL_0000880500.1">
    <property type="protein sequence ID" value="SPAL_0000880500.1"/>
    <property type="gene ID" value="SPAL_0000880500"/>
</dbReference>
<dbReference type="Pfam" id="PF01412">
    <property type="entry name" value="ArfGap"/>
    <property type="match status" value="1"/>
</dbReference>
<dbReference type="PANTHER" id="PTHR46395:SF1">
    <property type="entry name" value="ADP-RIBOSYLATION FACTOR GTPASE-ACTIVATING PROTEIN 1"/>
    <property type="match status" value="1"/>
</dbReference>
<dbReference type="CDD" id="cd08830">
    <property type="entry name" value="ArfGap_ArfGap1"/>
    <property type="match status" value="1"/>
</dbReference>
<evidence type="ECO:0000256" key="5">
    <source>
        <dbReference type="PROSITE-ProRule" id="PRU00288"/>
    </source>
</evidence>
<sequence length="408" mass="45086">MASPRTRGILKELRPLNENNTCFECGAPNPQWVSVSYGIWICLDCSGKHRGLGVHLSFVRSVTMDKWKDRELMKMKVGGNTKAKEFFMSQPDYKNNWSIQEKYNSKAAAYLRDKINTEADGDEWDINTSSAKNYVPSTLGIIASKSSTTTLNSTRSSSSLNNTQSDSNEYFDSYNNSDFNRSNKYQGFGNTIDSGKKEDDLLAGAMNSLSLGWGFLTKAATQGAEMAKEVTAQVSAKASELSSKHNEGDLLSGIGSSFATLTNKATEYGSKGFEGITNIVKSTSFQNFTGTIKSQYEDLTTPDKSKNFGTEIGKDSLNYNSSDFSSYNDNIQYNEEPTNDGEKPRKVTKEQNKPKKKNKTSDNLIDLDFDSVTSFGSSESSSKSKATKPVDIPKVKSPEDDVWEMLNN</sequence>
<dbReference type="SMART" id="SM00105">
    <property type="entry name" value="ArfGap"/>
    <property type="match status" value="1"/>
</dbReference>
<evidence type="ECO:0000313" key="8">
    <source>
        <dbReference type="Proteomes" id="UP000046392"/>
    </source>
</evidence>
<accession>A0A0N5BSG2</accession>
<keyword evidence="2" id="KW-0479">Metal-binding</keyword>
<reference evidence="9" key="1">
    <citation type="submission" date="2017-02" db="UniProtKB">
        <authorList>
            <consortium name="WormBaseParasite"/>
        </authorList>
    </citation>
    <scope>IDENTIFICATION</scope>
</reference>
<dbReference type="Proteomes" id="UP000046392">
    <property type="component" value="Unplaced"/>
</dbReference>
<feature type="compositionally biased region" description="Low complexity" evidence="6">
    <location>
        <begin position="371"/>
        <end position="384"/>
    </location>
</feature>
<feature type="compositionally biased region" description="Basic and acidic residues" evidence="6">
    <location>
        <begin position="340"/>
        <end position="353"/>
    </location>
</feature>
<proteinExistence type="predicted"/>
<dbReference type="Gene3D" id="1.10.220.150">
    <property type="entry name" value="Arf GTPase activating protein"/>
    <property type="match status" value="1"/>
</dbReference>
<dbReference type="PROSITE" id="PS50115">
    <property type="entry name" value="ARFGAP"/>
    <property type="match status" value="1"/>
</dbReference>
<evidence type="ECO:0000256" key="4">
    <source>
        <dbReference type="ARBA" id="ARBA00022833"/>
    </source>
</evidence>
<feature type="region of interest" description="Disordered" evidence="6">
    <location>
        <begin position="149"/>
        <end position="173"/>
    </location>
</feature>
<feature type="compositionally biased region" description="Low complexity" evidence="6">
    <location>
        <begin position="149"/>
        <end position="168"/>
    </location>
</feature>
<dbReference type="SUPFAM" id="SSF57863">
    <property type="entry name" value="ArfGap/RecO-like zinc finger"/>
    <property type="match status" value="1"/>
</dbReference>
<dbReference type="PANTHER" id="PTHR46395">
    <property type="entry name" value="ADP-RIBOSYLATION FACTOR GTPASE-ACTIVATING PROTEIN 1"/>
    <property type="match status" value="1"/>
</dbReference>
<name>A0A0N5BSG2_STREA</name>
<keyword evidence="4" id="KW-0862">Zinc</keyword>
<feature type="compositionally biased region" description="Low complexity" evidence="6">
    <location>
        <begin position="319"/>
        <end position="330"/>
    </location>
</feature>
<dbReference type="GO" id="GO:0030100">
    <property type="term" value="P:regulation of endocytosis"/>
    <property type="evidence" value="ECO:0007669"/>
    <property type="project" value="TreeGrafter"/>
</dbReference>
<dbReference type="GO" id="GO:0008270">
    <property type="term" value="F:zinc ion binding"/>
    <property type="evidence" value="ECO:0007669"/>
    <property type="project" value="UniProtKB-KW"/>
</dbReference>
<dbReference type="AlphaFoldDB" id="A0A0N5BSG2"/>
<organism evidence="8 9">
    <name type="scientific">Strongyloides papillosus</name>
    <name type="common">Intestinal threadworm</name>
    <dbReference type="NCBI Taxonomy" id="174720"/>
    <lineage>
        <taxon>Eukaryota</taxon>
        <taxon>Metazoa</taxon>
        <taxon>Ecdysozoa</taxon>
        <taxon>Nematoda</taxon>
        <taxon>Chromadorea</taxon>
        <taxon>Rhabditida</taxon>
        <taxon>Tylenchina</taxon>
        <taxon>Panagrolaimomorpha</taxon>
        <taxon>Strongyloidoidea</taxon>
        <taxon>Strongyloididae</taxon>
        <taxon>Strongyloides</taxon>
    </lineage>
</organism>
<feature type="region of interest" description="Disordered" evidence="6">
    <location>
        <begin position="319"/>
        <end position="408"/>
    </location>
</feature>
<keyword evidence="8" id="KW-1185">Reference proteome</keyword>
<evidence type="ECO:0000256" key="6">
    <source>
        <dbReference type="SAM" id="MobiDB-lite"/>
    </source>
</evidence>
<dbReference type="InterPro" id="IPR037278">
    <property type="entry name" value="ARFGAP/RecO"/>
</dbReference>
<dbReference type="PRINTS" id="PR00405">
    <property type="entry name" value="REVINTRACTNG"/>
</dbReference>